<dbReference type="Proteomes" id="UP000204551">
    <property type="component" value="Chromosome"/>
</dbReference>
<protein>
    <submittedName>
        <fullName evidence="2">Uncharacterized protein</fullName>
    </submittedName>
</protein>
<sequence length="62" mass="7292">MNYFNTLHSRVRGNRCIKIPRITNGHTKPFSLSISKFIITFYTLFLKFIAIKFDNKNLGLQI</sequence>
<evidence type="ECO:0000256" key="1">
    <source>
        <dbReference type="SAM" id="Phobius"/>
    </source>
</evidence>
<accession>A0A221V0G5</accession>
<feature type="transmembrane region" description="Helical" evidence="1">
    <location>
        <begin position="30"/>
        <end position="50"/>
    </location>
</feature>
<gene>
    <name evidence="2" type="ORF">AREALGSMS7_03194</name>
</gene>
<dbReference type="KEGG" id="aalg:AREALGSMS7_03194"/>
<reference evidence="2 3" key="1">
    <citation type="submission" date="2017-07" db="EMBL/GenBank/DDBJ databases">
        <title>Genome Sequence of Arenibacter algicola Strain SMS7 Isolated from a culture of the Diatom Skeletonema marinoi.</title>
        <authorList>
            <person name="Topel M."/>
            <person name="Pinder M.I.M."/>
            <person name="Johansson O.N."/>
            <person name="Kourtchenko O."/>
            <person name="Godhe A."/>
            <person name="Clarke A.K."/>
        </authorList>
    </citation>
    <scope>NUCLEOTIDE SEQUENCE [LARGE SCALE GENOMIC DNA]</scope>
    <source>
        <strain evidence="2 3">SMS7</strain>
    </source>
</reference>
<dbReference type="AlphaFoldDB" id="A0A221V0G5"/>
<dbReference type="EMBL" id="CP022515">
    <property type="protein sequence ID" value="ASO06621.1"/>
    <property type="molecule type" value="Genomic_DNA"/>
</dbReference>
<keyword evidence="1" id="KW-0472">Membrane</keyword>
<organism evidence="2 3">
    <name type="scientific">Arenibacter algicola</name>
    <dbReference type="NCBI Taxonomy" id="616991"/>
    <lineage>
        <taxon>Bacteria</taxon>
        <taxon>Pseudomonadati</taxon>
        <taxon>Bacteroidota</taxon>
        <taxon>Flavobacteriia</taxon>
        <taxon>Flavobacteriales</taxon>
        <taxon>Flavobacteriaceae</taxon>
        <taxon>Arenibacter</taxon>
    </lineage>
</organism>
<keyword evidence="1" id="KW-0812">Transmembrane</keyword>
<proteinExistence type="predicted"/>
<evidence type="ECO:0000313" key="2">
    <source>
        <dbReference type="EMBL" id="ASO06621.1"/>
    </source>
</evidence>
<keyword evidence="1" id="KW-1133">Transmembrane helix</keyword>
<dbReference type="STRING" id="616991.GCA_000733925_01515"/>
<name>A0A221V0G5_9FLAO</name>
<evidence type="ECO:0000313" key="3">
    <source>
        <dbReference type="Proteomes" id="UP000204551"/>
    </source>
</evidence>